<protein>
    <submittedName>
        <fullName evidence="3">Putative amidohydrolase</fullName>
    </submittedName>
</protein>
<evidence type="ECO:0000256" key="1">
    <source>
        <dbReference type="ARBA" id="ARBA00022801"/>
    </source>
</evidence>
<dbReference type="PANTHER" id="PTHR43674:SF16">
    <property type="entry name" value="CARBON-NITROGEN FAMILY, PUTATIVE (AFU_ORTHOLOGUE AFUA_5G02350)-RELATED"/>
    <property type="match status" value="1"/>
</dbReference>
<dbReference type="Gene3D" id="3.60.110.10">
    <property type="entry name" value="Carbon-nitrogen hydrolase"/>
    <property type="match status" value="2"/>
</dbReference>
<evidence type="ECO:0000313" key="4">
    <source>
        <dbReference type="Proteomes" id="UP000294555"/>
    </source>
</evidence>
<organism evidence="3 4">
    <name type="scientific">Sodalis ligni</name>
    <dbReference type="NCBI Taxonomy" id="2697027"/>
    <lineage>
        <taxon>Bacteria</taxon>
        <taxon>Pseudomonadati</taxon>
        <taxon>Pseudomonadota</taxon>
        <taxon>Gammaproteobacteria</taxon>
        <taxon>Enterobacterales</taxon>
        <taxon>Bruguierivoracaceae</taxon>
        <taxon>Sodalis</taxon>
    </lineage>
</organism>
<comment type="caution">
    <text evidence="3">The sequence shown here is derived from an EMBL/GenBank/DDBJ whole genome shotgun (WGS) entry which is preliminary data.</text>
</comment>
<gene>
    <name evidence="3" type="ORF">EZJ58_1860</name>
</gene>
<dbReference type="RefSeq" id="WP_132922616.1">
    <property type="nucleotide sequence ID" value="NZ_SJOI01000001.1"/>
</dbReference>
<sequence>MSTEPIPVAAIQFEPRLFHKEENIRRLLDLAEQAARQGARLVVMPEMGTTGYCWQDREEVAPYVEPVPGATTGLFAELARRYDCYLVIGLPEEDAVNGLYYNTAVLIGPEGVIGKHRKTHPYISEPKWAANGDLGHSVFSTPIGNIALLICMDIHFIETARLAGIHGADVICHISNWLAERTPAPYWINRAYENGCYLIESNRWGLERGVQFSGGSCIIEPDGHIQAWRDCGDGLVSGTIRRASRPGALIRQRRPALYKELMNNSYAWNPLDFFRLYGMRPLPAGKCSRIAVGQFAPGDDVAGNLAVITRLADRARRQGAELLVLPELALSGEYRGPQSALTLDGEAVLALMRLAVSHRLTLVAGLVEASQEGAFYNTALAVGPQGVIGSYRKIHLTAKDAAWAAAGNEWVAIDLPCGRVGLLLGHDLNFPEAGRILALRGCDIIACPAALNAPAAGAHTGTRIPHNYPIATGASPYHWLLPRVRAGENNVYLAFANAQDSSESLPVLPSGIFGPDTFLWPRRESLVVGAGDVVTEDVDTRNLDSIYPTNVVRRKDLVAMRQTHFYPDLIRCQPGETA</sequence>
<dbReference type="SUPFAM" id="SSF56317">
    <property type="entry name" value="Carbon-nitrogen hydrolase"/>
    <property type="match status" value="2"/>
</dbReference>
<dbReference type="InterPro" id="IPR003010">
    <property type="entry name" value="C-N_Hydrolase"/>
</dbReference>
<dbReference type="EMBL" id="SJOI01000001">
    <property type="protein sequence ID" value="TCL03775.1"/>
    <property type="molecule type" value="Genomic_DNA"/>
</dbReference>
<dbReference type="Proteomes" id="UP000294555">
    <property type="component" value="Unassembled WGS sequence"/>
</dbReference>
<evidence type="ECO:0000259" key="2">
    <source>
        <dbReference type="PROSITE" id="PS50263"/>
    </source>
</evidence>
<feature type="domain" description="CN hydrolase" evidence="2">
    <location>
        <begin position="6"/>
        <end position="242"/>
    </location>
</feature>
<feature type="domain" description="CN hydrolase" evidence="2">
    <location>
        <begin position="288"/>
        <end position="545"/>
    </location>
</feature>
<name>A0A4R1N8U5_9GAMM</name>
<dbReference type="PANTHER" id="PTHR43674">
    <property type="entry name" value="NITRILASE C965.09-RELATED"/>
    <property type="match status" value="1"/>
</dbReference>
<dbReference type="InterPro" id="IPR050345">
    <property type="entry name" value="Aliph_Amidase/BUP"/>
</dbReference>
<dbReference type="AlphaFoldDB" id="A0A4R1N8U5"/>
<dbReference type="Pfam" id="PF00795">
    <property type="entry name" value="CN_hydrolase"/>
    <property type="match status" value="2"/>
</dbReference>
<dbReference type="GO" id="GO:0016811">
    <property type="term" value="F:hydrolase activity, acting on carbon-nitrogen (but not peptide) bonds, in linear amides"/>
    <property type="evidence" value="ECO:0007669"/>
    <property type="project" value="TreeGrafter"/>
</dbReference>
<reference evidence="3 4" key="1">
    <citation type="submission" date="2019-02" db="EMBL/GenBank/DDBJ databases">
        <title>Investigation of anaerobic lignin degradation for improved lignocellulosic biofuels.</title>
        <authorList>
            <person name="Deangelis K."/>
        </authorList>
    </citation>
    <scope>NUCLEOTIDE SEQUENCE [LARGE SCALE GENOMIC DNA]</scope>
    <source>
        <strain evidence="3 4">159R</strain>
    </source>
</reference>
<keyword evidence="4" id="KW-1185">Reference proteome</keyword>
<keyword evidence="1 3" id="KW-0378">Hydrolase</keyword>
<dbReference type="OrthoDB" id="9803803at2"/>
<dbReference type="InterPro" id="IPR036526">
    <property type="entry name" value="C-N_Hydrolase_sf"/>
</dbReference>
<dbReference type="PROSITE" id="PS50263">
    <property type="entry name" value="CN_HYDROLASE"/>
    <property type="match status" value="2"/>
</dbReference>
<accession>A0A4R1N8U5</accession>
<evidence type="ECO:0000313" key="3">
    <source>
        <dbReference type="EMBL" id="TCL03775.1"/>
    </source>
</evidence>
<proteinExistence type="predicted"/>